<name>A0A1F8ETW4_9BACT</name>
<gene>
    <name evidence="1" type="ORF">A2831_01140</name>
</gene>
<sequence length="183" mass="20937">MPFNFSRMSHEEVLDFLSCNKRKTFKFWYDQVCFVVPNDVKIGGQIHYVARFLTAFSLKSAPLGVYFPTLPRLMIAYRSLMSDVDFASNPKKMEIAACSALLLGGFYFHDTAASYNLADIEKTGRSLFMKSAVGRRKKVLVEMGKNFRAWQNLLAYLNWHLHEEKFLINVPRPIGPLIKITGG</sequence>
<dbReference type="STRING" id="1802668.A2831_01140"/>
<reference evidence="1 2" key="1">
    <citation type="journal article" date="2016" name="Nat. Commun.">
        <title>Thousands of microbial genomes shed light on interconnected biogeochemical processes in an aquifer system.</title>
        <authorList>
            <person name="Anantharaman K."/>
            <person name="Brown C.T."/>
            <person name="Hug L.A."/>
            <person name="Sharon I."/>
            <person name="Castelle C.J."/>
            <person name="Probst A.J."/>
            <person name="Thomas B.C."/>
            <person name="Singh A."/>
            <person name="Wilkins M.J."/>
            <person name="Karaoz U."/>
            <person name="Brodie E.L."/>
            <person name="Williams K.H."/>
            <person name="Hubbard S.S."/>
            <person name="Banfield J.F."/>
        </authorList>
    </citation>
    <scope>NUCLEOTIDE SEQUENCE [LARGE SCALE GENOMIC DNA]</scope>
</reference>
<evidence type="ECO:0000313" key="2">
    <source>
        <dbReference type="Proteomes" id="UP000177507"/>
    </source>
</evidence>
<accession>A0A1F8ETW4</accession>
<organism evidence="1 2">
    <name type="scientific">Candidatus Yanofskybacteria bacterium RIFCSPHIGHO2_01_FULL_44_17</name>
    <dbReference type="NCBI Taxonomy" id="1802668"/>
    <lineage>
        <taxon>Bacteria</taxon>
        <taxon>Candidatus Yanofskyibacteriota</taxon>
    </lineage>
</organism>
<proteinExistence type="predicted"/>
<dbReference type="Proteomes" id="UP000177507">
    <property type="component" value="Unassembled WGS sequence"/>
</dbReference>
<evidence type="ECO:0000313" key="1">
    <source>
        <dbReference type="EMBL" id="OGN04291.1"/>
    </source>
</evidence>
<dbReference type="AlphaFoldDB" id="A0A1F8ETW4"/>
<dbReference type="EMBL" id="MGJI01000022">
    <property type="protein sequence ID" value="OGN04291.1"/>
    <property type="molecule type" value="Genomic_DNA"/>
</dbReference>
<comment type="caution">
    <text evidence="1">The sequence shown here is derived from an EMBL/GenBank/DDBJ whole genome shotgun (WGS) entry which is preliminary data.</text>
</comment>
<protein>
    <submittedName>
        <fullName evidence="1">Uncharacterized protein</fullName>
    </submittedName>
</protein>